<keyword evidence="3" id="KW-1185">Reference proteome</keyword>
<proteinExistence type="predicted"/>
<organism evidence="2 3">
    <name type="scientific">Nocardioides caricicola</name>
    <dbReference type="NCBI Taxonomy" id="634770"/>
    <lineage>
        <taxon>Bacteria</taxon>
        <taxon>Bacillati</taxon>
        <taxon>Actinomycetota</taxon>
        <taxon>Actinomycetes</taxon>
        <taxon>Propionibacteriales</taxon>
        <taxon>Nocardioidaceae</taxon>
        <taxon>Nocardioides</taxon>
    </lineage>
</organism>
<accession>A0ABW0N3H7</accession>
<keyword evidence="1" id="KW-0812">Transmembrane</keyword>
<sequence length="108" mass="11630">MADRKSTRAGSTIRLRVSQVVWAAAVVCALFLAVGALLIALDANRDNALVSFVLDVADTVDLDVFSRDNGVFHFTGEDAETKNALTNWGLAAVGYLVVGRILERVIRP</sequence>
<comment type="caution">
    <text evidence="2">The sequence shown here is derived from an EMBL/GenBank/DDBJ whole genome shotgun (WGS) entry which is preliminary data.</text>
</comment>
<evidence type="ECO:0000313" key="2">
    <source>
        <dbReference type="EMBL" id="MFC5495211.1"/>
    </source>
</evidence>
<keyword evidence="1" id="KW-1133">Transmembrane helix</keyword>
<feature type="transmembrane region" description="Helical" evidence="1">
    <location>
        <begin position="20"/>
        <end position="41"/>
    </location>
</feature>
<keyword evidence="1" id="KW-0472">Membrane</keyword>
<dbReference type="EMBL" id="JBHSMD010000006">
    <property type="protein sequence ID" value="MFC5495211.1"/>
    <property type="molecule type" value="Genomic_DNA"/>
</dbReference>
<name>A0ABW0N3H7_9ACTN</name>
<evidence type="ECO:0000313" key="3">
    <source>
        <dbReference type="Proteomes" id="UP001595956"/>
    </source>
</evidence>
<feature type="transmembrane region" description="Helical" evidence="1">
    <location>
        <begin position="85"/>
        <end position="102"/>
    </location>
</feature>
<dbReference type="RefSeq" id="WP_345173590.1">
    <property type="nucleotide sequence ID" value="NZ_BAABFQ010000005.1"/>
</dbReference>
<protein>
    <submittedName>
        <fullName evidence="2">Uncharacterized protein</fullName>
    </submittedName>
</protein>
<reference evidence="3" key="1">
    <citation type="journal article" date="2019" name="Int. J. Syst. Evol. Microbiol.">
        <title>The Global Catalogue of Microorganisms (GCM) 10K type strain sequencing project: providing services to taxonomists for standard genome sequencing and annotation.</title>
        <authorList>
            <consortium name="The Broad Institute Genomics Platform"/>
            <consortium name="The Broad Institute Genome Sequencing Center for Infectious Disease"/>
            <person name="Wu L."/>
            <person name="Ma J."/>
        </authorList>
    </citation>
    <scope>NUCLEOTIDE SEQUENCE [LARGE SCALE GENOMIC DNA]</scope>
    <source>
        <strain evidence="3">KACC 13778</strain>
    </source>
</reference>
<dbReference type="Proteomes" id="UP001595956">
    <property type="component" value="Unassembled WGS sequence"/>
</dbReference>
<evidence type="ECO:0000256" key="1">
    <source>
        <dbReference type="SAM" id="Phobius"/>
    </source>
</evidence>
<gene>
    <name evidence="2" type="ORF">ACFPKY_19015</name>
</gene>